<reference evidence="1 2" key="2">
    <citation type="journal article" date="2016" name="ISME J.">
        <title>Physiological and genomic characterization of two novel marine thaumarchaeal strains indicates niche differentiation.</title>
        <authorList>
            <person name="Bayer B."/>
            <person name="Vojvoda J."/>
            <person name="Offre P."/>
            <person name="Alves R.J."/>
            <person name="Elisabeth N.H."/>
            <person name="Garcia J.A."/>
            <person name="Volland J.M."/>
            <person name="Srivastava A."/>
            <person name="Schleper C."/>
            <person name="Herndl G.J."/>
        </authorList>
    </citation>
    <scope>NUCLEOTIDE SEQUENCE [LARGE SCALE GENOMIC DNA]</scope>
    <source>
        <strain evidence="1 2">NF5</strain>
    </source>
</reference>
<dbReference type="Gene3D" id="3.30.530.20">
    <property type="match status" value="1"/>
</dbReference>
<evidence type="ECO:0000313" key="1">
    <source>
        <dbReference type="EMBL" id="AJW70653.1"/>
    </source>
</evidence>
<protein>
    <recommendedName>
        <fullName evidence="3">Polyketide cyclase/dehydrase</fullName>
    </recommendedName>
</protein>
<dbReference type="Proteomes" id="UP000032408">
    <property type="component" value="Chromosome"/>
</dbReference>
<evidence type="ECO:0008006" key="3">
    <source>
        <dbReference type="Google" id="ProtNLM"/>
    </source>
</evidence>
<dbReference type="HOGENOM" id="CLU_148444_0_0_2"/>
<accession>A0A0D5C248</accession>
<proteinExistence type="predicted"/>
<dbReference type="InterPro" id="IPR023393">
    <property type="entry name" value="START-like_dom_sf"/>
</dbReference>
<name>A0A0D5C248_9ARCH</name>
<reference evidence="2" key="1">
    <citation type="submission" date="2015-03" db="EMBL/GenBank/DDBJ databases">
        <title>Characterization of two novel Thaumarchaeota isolated from the Northern Adriatic Sea.</title>
        <authorList>
            <person name="Bayer B."/>
            <person name="Vojvoda J."/>
            <person name="Offre P."/>
            <person name="Srivastava A."/>
            <person name="Elisabeth N."/>
            <person name="Garcia J.A.L."/>
            <person name="Schleper C."/>
            <person name="Herndl G.J."/>
        </authorList>
    </citation>
    <scope>NUCLEOTIDE SEQUENCE [LARGE SCALE GENOMIC DNA]</scope>
    <source>
        <strain evidence="2">NF5</strain>
    </source>
</reference>
<dbReference type="EMBL" id="CP011070">
    <property type="protein sequence ID" value="AJW70653.1"/>
    <property type="molecule type" value="Genomic_DNA"/>
</dbReference>
<keyword evidence="2" id="KW-1185">Reference proteome</keyword>
<dbReference type="SUPFAM" id="SSF55961">
    <property type="entry name" value="Bet v1-like"/>
    <property type="match status" value="1"/>
</dbReference>
<evidence type="ECO:0000313" key="2">
    <source>
        <dbReference type="Proteomes" id="UP000032408"/>
    </source>
</evidence>
<dbReference type="AlphaFoldDB" id="A0A0D5C248"/>
<sequence length="146" mass="16558">MERCSSLPQNKLFQLSTDIENFHNIMPENFKSLEIIKENDYGKIVIEKINFLGIPLKIKTKHVIAKPNVHEIHILSGPTKGTVFTETYVPSGDGTIVSIEVKLILSGFFRMFGFLEGYIKNKMSATMDEFIICAEKFDDSLSPNQN</sequence>
<gene>
    <name evidence="1" type="ORF">NADRNF5_0960</name>
</gene>
<dbReference type="STRING" id="1580092.NADRNF5_0960"/>
<organism evidence="1 2">
    <name type="scientific">Nitrosopumilus adriaticus</name>
    <dbReference type="NCBI Taxonomy" id="1580092"/>
    <lineage>
        <taxon>Archaea</taxon>
        <taxon>Nitrososphaerota</taxon>
        <taxon>Nitrososphaeria</taxon>
        <taxon>Nitrosopumilales</taxon>
        <taxon>Nitrosopumilaceae</taxon>
        <taxon>Nitrosopumilus</taxon>
    </lineage>
</organism>
<dbReference type="KEGG" id="nin:NADRNF5_0960"/>